<reference evidence="2 3" key="1">
    <citation type="submission" date="2020-09" db="EMBL/GenBank/DDBJ databases">
        <title>A novel species.</title>
        <authorList>
            <person name="Gao J."/>
        </authorList>
    </citation>
    <scope>NUCLEOTIDE SEQUENCE [LARGE SCALE GENOMIC DNA]</scope>
    <source>
        <strain evidence="2 3">CRXT-Y-14</strain>
    </source>
</reference>
<evidence type="ECO:0000256" key="1">
    <source>
        <dbReference type="SAM" id="SignalP"/>
    </source>
</evidence>
<feature type="chain" id="PRO_5038700100" description="ATP-binding protein" evidence="1">
    <location>
        <begin position="36"/>
        <end position="131"/>
    </location>
</feature>
<keyword evidence="3" id="KW-1185">Reference proteome</keyword>
<name>A0A7H1B6W8_9ACTN</name>
<organism evidence="2 3">
    <name type="scientific">Streptomyces xanthii</name>
    <dbReference type="NCBI Taxonomy" id="2768069"/>
    <lineage>
        <taxon>Bacteria</taxon>
        <taxon>Bacillati</taxon>
        <taxon>Actinomycetota</taxon>
        <taxon>Actinomycetes</taxon>
        <taxon>Kitasatosporales</taxon>
        <taxon>Streptomycetaceae</taxon>
        <taxon>Streptomyces</taxon>
    </lineage>
</organism>
<proteinExistence type="predicted"/>
<evidence type="ECO:0008006" key="4">
    <source>
        <dbReference type="Google" id="ProtNLM"/>
    </source>
</evidence>
<evidence type="ECO:0000313" key="3">
    <source>
        <dbReference type="Proteomes" id="UP000516428"/>
    </source>
</evidence>
<gene>
    <name evidence="2" type="ORF">IAG42_13160</name>
</gene>
<dbReference type="PROSITE" id="PS51318">
    <property type="entry name" value="TAT"/>
    <property type="match status" value="1"/>
</dbReference>
<dbReference type="KEGG" id="sxn:IAG42_13160"/>
<feature type="signal peptide" evidence="1">
    <location>
        <begin position="1"/>
        <end position="35"/>
    </location>
</feature>
<accession>A0A7H1B6W8</accession>
<evidence type="ECO:0000313" key="2">
    <source>
        <dbReference type="EMBL" id="QNS04473.1"/>
    </source>
</evidence>
<dbReference type="Proteomes" id="UP000516428">
    <property type="component" value="Chromosome"/>
</dbReference>
<keyword evidence="1" id="KW-0732">Signal</keyword>
<dbReference type="AlphaFoldDB" id="A0A7H1B6W8"/>
<dbReference type="RefSeq" id="WP_188337209.1">
    <property type="nucleotide sequence ID" value="NZ_CP061281.1"/>
</dbReference>
<sequence length="131" mass="12400">MARHAAPKNPMPTSGARRTLLRAGLTMAAAGAAVAAGGATASAADAAPGTLSTLAVTQGIDAAAAHGLAPVTNLQLDPLANTGVDPLDNAVGTQIADFKPLSTAAVTGPVTSGSSLSELPVVGAAAGLLPG</sequence>
<dbReference type="InterPro" id="IPR006311">
    <property type="entry name" value="TAT_signal"/>
</dbReference>
<dbReference type="EMBL" id="CP061281">
    <property type="protein sequence ID" value="QNS04473.1"/>
    <property type="molecule type" value="Genomic_DNA"/>
</dbReference>
<protein>
    <recommendedName>
        <fullName evidence="4">ATP-binding protein</fullName>
    </recommendedName>
</protein>